<evidence type="ECO:0000256" key="1">
    <source>
        <dbReference type="ARBA" id="ARBA00006817"/>
    </source>
</evidence>
<dbReference type="PANTHER" id="PTHR13009">
    <property type="entry name" value="HEAT SHOCK PROTEIN 90 HSP90 CO-CHAPERONE AHA-1"/>
    <property type="match status" value="1"/>
</dbReference>
<evidence type="ECO:0000259" key="3">
    <source>
        <dbReference type="SMART" id="SM01000"/>
    </source>
</evidence>
<evidence type="ECO:0000313" key="4">
    <source>
        <dbReference type="EMBL" id="AYO42348.1"/>
    </source>
</evidence>
<evidence type="ECO:0000256" key="2">
    <source>
        <dbReference type="SAM" id="MobiDB-lite"/>
    </source>
</evidence>
<dbReference type="Gene3D" id="3.30.530.20">
    <property type="match status" value="1"/>
</dbReference>
<reference evidence="4 5" key="1">
    <citation type="submission" date="2018-10" db="EMBL/GenBank/DDBJ databases">
        <title>Complete genome sequence of Malassezia restricta CBS 7877.</title>
        <authorList>
            <person name="Morand S.C."/>
            <person name="Bertignac M."/>
            <person name="Iltis A."/>
            <person name="Kolder I."/>
            <person name="Pirovano W."/>
            <person name="Jourdain R."/>
            <person name="Clavaud C."/>
        </authorList>
    </citation>
    <scope>NUCLEOTIDE SEQUENCE [LARGE SCALE GENOMIC DNA]</scope>
    <source>
        <strain evidence="4 5">CBS 7877</strain>
    </source>
</reference>
<comment type="similarity">
    <text evidence="1">Belongs to the AHA1 family.</text>
</comment>
<feature type="domain" description="Activator of Hsp90 ATPase AHSA1-like N-terminal" evidence="3">
    <location>
        <begin position="12"/>
        <end position="151"/>
    </location>
</feature>
<dbReference type="InterPro" id="IPR036338">
    <property type="entry name" value="Aha1"/>
</dbReference>
<proteinExistence type="inferred from homology"/>
<dbReference type="OrthoDB" id="567237at2759"/>
<dbReference type="SMART" id="SM01000">
    <property type="entry name" value="Aha1_N"/>
    <property type="match status" value="1"/>
</dbReference>
<keyword evidence="5" id="KW-1185">Reference proteome</keyword>
<feature type="compositionally biased region" description="Low complexity" evidence="2">
    <location>
        <begin position="160"/>
        <end position="184"/>
    </location>
</feature>
<accession>A0A3G2S5H9</accession>
<dbReference type="VEuPathDB" id="FungiDB:DNF11_1398"/>
<dbReference type="InterPro" id="IPR013538">
    <property type="entry name" value="ASHA1/2-like_C"/>
</dbReference>
<dbReference type="STRING" id="425264.A0A3G2S5H9"/>
<protein>
    <recommendedName>
        <fullName evidence="3">Activator of Hsp90 ATPase AHSA1-like N-terminal domain-containing protein</fullName>
    </recommendedName>
</protein>
<dbReference type="GO" id="GO:0051087">
    <property type="term" value="F:protein-folding chaperone binding"/>
    <property type="evidence" value="ECO:0007669"/>
    <property type="project" value="InterPro"/>
</dbReference>
<dbReference type="CDD" id="cd08892">
    <property type="entry name" value="SRPBCC_Aha1"/>
    <property type="match status" value="1"/>
</dbReference>
<dbReference type="GO" id="GO:0006457">
    <property type="term" value="P:protein folding"/>
    <property type="evidence" value="ECO:0007669"/>
    <property type="project" value="TreeGrafter"/>
</dbReference>
<dbReference type="GO" id="GO:0005829">
    <property type="term" value="C:cytosol"/>
    <property type="evidence" value="ECO:0007669"/>
    <property type="project" value="TreeGrafter"/>
</dbReference>
<dbReference type="EMBL" id="CP033149">
    <property type="protein sequence ID" value="AYO42348.1"/>
    <property type="molecule type" value="Genomic_DNA"/>
</dbReference>
<name>A0A3G2S5H9_MALR7</name>
<dbReference type="PANTHER" id="PTHR13009:SF22">
    <property type="entry name" value="LD43819P"/>
    <property type="match status" value="1"/>
</dbReference>
<dbReference type="Pfam" id="PF09229">
    <property type="entry name" value="Aha1_N"/>
    <property type="match status" value="1"/>
</dbReference>
<sequence length="327" mass="35334">MSTWNKHYHWKTKGCTPWAKEWFTSHLVGQKVPLSKDPDACVKVDKLTGFEGDVELGNRKGKLITIYECAITLAWSGQTEDGTSANGTIKFPEVSHENEDNDEAYLFETELLSESSSAALSMYEVVRKKLVPALEEVFHGFRKDLIESHAKDLGHDDEGQNAAKTSAQAAPSAAASTPSVVGASRSDKTGGSVSTSAAEVRVASHLAISQADLWDLLTNPLRIPMWSKAPAQFSPNVGANFSLFGGNISGSIVQVTAPTRLTQTWRIPQWPAGHHGTLTTELTQGDDSTKLELVLSGVPLGEEDHAQTGLETYYIRGLKSIGLGTIL</sequence>
<dbReference type="InterPro" id="IPR015310">
    <property type="entry name" value="AHSA1-like_N"/>
</dbReference>
<dbReference type="GO" id="GO:0001671">
    <property type="term" value="F:ATPase activator activity"/>
    <property type="evidence" value="ECO:0007669"/>
    <property type="project" value="InterPro"/>
</dbReference>
<dbReference type="InterPro" id="IPR023393">
    <property type="entry name" value="START-like_dom_sf"/>
</dbReference>
<dbReference type="AlphaFoldDB" id="A0A3G2S5H9"/>
<gene>
    <name evidence="4" type="ORF">DNF11_1398</name>
</gene>
<feature type="region of interest" description="Disordered" evidence="2">
    <location>
        <begin position="152"/>
        <end position="192"/>
    </location>
</feature>
<dbReference type="SUPFAM" id="SSF55961">
    <property type="entry name" value="Bet v1-like"/>
    <property type="match status" value="1"/>
</dbReference>
<dbReference type="SUPFAM" id="SSF103111">
    <property type="entry name" value="Activator of Hsp90 ATPase, Aha1"/>
    <property type="match status" value="1"/>
</dbReference>
<dbReference type="Gene3D" id="3.15.10.20">
    <property type="entry name" value="Activator of Hsp90 ATPase Aha1, N-terminal domain"/>
    <property type="match status" value="1"/>
</dbReference>
<evidence type="ECO:0000313" key="5">
    <source>
        <dbReference type="Proteomes" id="UP000269793"/>
    </source>
</evidence>
<dbReference type="Pfam" id="PF08327">
    <property type="entry name" value="AHSA1"/>
    <property type="match status" value="1"/>
</dbReference>
<organism evidence="4 5">
    <name type="scientific">Malassezia restricta (strain ATCC 96810 / NBRC 103918 / CBS 7877)</name>
    <name type="common">Seborrheic dermatitis infection agent</name>
    <dbReference type="NCBI Taxonomy" id="425264"/>
    <lineage>
        <taxon>Eukaryota</taxon>
        <taxon>Fungi</taxon>
        <taxon>Dikarya</taxon>
        <taxon>Basidiomycota</taxon>
        <taxon>Ustilaginomycotina</taxon>
        <taxon>Malasseziomycetes</taxon>
        <taxon>Malasseziales</taxon>
        <taxon>Malasseziaceae</taxon>
        <taxon>Malassezia</taxon>
    </lineage>
</organism>
<dbReference type="Proteomes" id="UP000269793">
    <property type="component" value="Chromosome II"/>
</dbReference>